<dbReference type="PANTHER" id="PTHR47959">
    <property type="entry name" value="ATP-DEPENDENT RNA HELICASE RHLE-RELATED"/>
    <property type="match status" value="1"/>
</dbReference>
<evidence type="ECO:0000259" key="6">
    <source>
        <dbReference type="PROSITE" id="PS51194"/>
    </source>
</evidence>
<evidence type="ECO:0000256" key="4">
    <source>
        <dbReference type="ARBA" id="ARBA00022840"/>
    </source>
</evidence>
<dbReference type="CDD" id="cd18787">
    <property type="entry name" value="SF2_C_DEAD"/>
    <property type="match status" value="1"/>
</dbReference>
<dbReference type="SMART" id="SM00490">
    <property type="entry name" value="HELICc"/>
    <property type="match status" value="1"/>
</dbReference>
<dbReference type="EMBL" id="JAPFFF010000003">
    <property type="protein sequence ID" value="KAK8894762.1"/>
    <property type="molecule type" value="Genomic_DNA"/>
</dbReference>
<evidence type="ECO:0000259" key="5">
    <source>
        <dbReference type="PROSITE" id="PS51192"/>
    </source>
</evidence>
<keyword evidence="2" id="KW-0378">Hydrolase</keyword>
<reference evidence="7 8" key="1">
    <citation type="submission" date="2024-04" db="EMBL/GenBank/DDBJ databases">
        <title>Tritrichomonas musculus Genome.</title>
        <authorList>
            <person name="Alves-Ferreira E."/>
            <person name="Grigg M."/>
            <person name="Lorenzi H."/>
            <person name="Galac M."/>
        </authorList>
    </citation>
    <scope>NUCLEOTIDE SEQUENCE [LARGE SCALE GENOMIC DNA]</scope>
    <source>
        <strain evidence="7 8">EAF2021</strain>
    </source>
</reference>
<proteinExistence type="predicted"/>
<keyword evidence="4" id="KW-0067">ATP-binding</keyword>
<name>A0ABR2KV26_9EUKA</name>
<dbReference type="PROSITE" id="PS51192">
    <property type="entry name" value="HELICASE_ATP_BIND_1"/>
    <property type="match status" value="1"/>
</dbReference>
<evidence type="ECO:0000313" key="8">
    <source>
        <dbReference type="Proteomes" id="UP001470230"/>
    </source>
</evidence>
<organism evidence="7 8">
    <name type="scientific">Tritrichomonas musculus</name>
    <dbReference type="NCBI Taxonomy" id="1915356"/>
    <lineage>
        <taxon>Eukaryota</taxon>
        <taxon>Metamonada</taxon>
        <taxon>Parabasalia</taxon>
        <taxon>Tritrichomonadida</taxon>
        <taxon>Tritrichomonadidae</taxon>
        <taxon>Tritrichomonas</taxon>
    </lineage>
</organism>
<dbReference type="Pfam" id="PF00271">
    <property type="entry name" value="Helicase_C"/>
    <property type="match status" value="1"/>
</dbReference>
<keyword evidence="3 7" id="KW-0347">Helicase</keyword>
<evidence type="ECO:0000256" key="2">
    <source>
        <dbReference type="ARBA" id="ARBA00022801"/>
    </source>
</evidence>
<feature type="domain" description="Helicase ATP-binding" evidence="5">
    <location>
        <begin position="38"/>
        <end position="211"/>
    </location>
</feature>
<evidence type="ECO:0000313" key="7">
    <source>
        <dbReference type="EMBL" id="KAK8894762.1"/>
    </source>
</evidence>
<dbReference type="InterPro" id="IPR027417">
    <property type="entry name" value="P-loop_NTPase"/>
</dbReference>
<dbReference type="Gene3D" id="3.40.50.300">
    <property type="entry name" value="P-loop containing nucleotide triphosphate hydrolases"/>
    <property type="match status" value="2"/>
</dbReference>
<dbReference type="Proteomes" id="UP001470230">
    <property type="component" value="Unassembled WGS sequence"/>
</dbReference>
<protein>
    <submittedName>
        <fullName evidence="7">ATP-dependent RNA helicase ddx47</fullName>
    </submittedName>
</protein>
<dbReference type="InterPro" id="IPR014001">
    <property type="entry name" value="Helicase_ATP-bd"/>
</dbReference>
<feature type="domain" description="Helicase C-terminal" evidence="6">
    <location>
        <begin position="235"/>
        <end position="383"/>
    </location>
</feature>
<keyword evidence="8" id="KW-1185">Reference proteome</keyword>
<keyword evidence="1" id="KW-0547">Nucleotide-binding</keyword>
<dbReference type="SUPFAM" id="SSF52540">
    <property type="entry name" value="P-loop containing nucleoside triphosphate hydrolases"/>
    <property type="match status" value="1"/>
</dbReference>
<gene>
    <name evidence="7" type="ORF">M9Y10_023199</name>
</gene>
<dbReference type="GO" id="GO:0004386">
    <property type="term" value="F:helicase activity"/>
    <property type="evidence" value="ECO:0007669"/>
    <property type="project" value="UniProtKB-KW"/>
</dbReference>
<dbReference type="Pfam" id="PF00270">
    <property type="entry name" value="DEAD"/>
    <property type="match status" value="1"/>
</dbReference>
<dbReference type="PROSITE" id="PS51194">
    <property type="entry name" value="HELICASE_CTER"/>
    <property type="match status" value="1"/>
</dbReference>
<dbReference type="InterPro" id="IPR011545">
    <property type="entry name" value="DEAD/DEAH_box_helicase_dom"/>
</dbReference>
<evidence type="ECO:0000256" key="1">
    <source>
        <dbReference type="ARBA" id="ARBA00022741"/>
    </source>
</evidence>
<sequence length="410" mass="45198">MNPQGNKKFSELGLLPEICTAAESYGWKYATNIQETTIPRAVKGEDVAGMAQTGSGKTGAYLLPVLNNLIAAGKPSKFAIILAPARELVLQIKEVCESLCKSLGDISIVTAYGGVSDVEQMTQLSKQPNIIIATPGRISQLLTEAKGFKINTVKVIVVDEADKMAGISFYDDIRVVVASAAKPRQLLLFSATMPKDVEKLAELSLSSASVVKLTSSQEVPKSLSEYMVVVPPSFKQETVLATLLEENDQESILVFVETCRIAIILHDTLESLGFSVAIAHGRMDQESREKQIELFKLGEKKVLISTNVVGRGIDLPRIDIVINYDVPPKPKEYIHRSGRAGRANREGIAITMVTKDSLNDYSKLENFLKRKLERKTIDEEDLQHWEPLVIKAKQEAVEKYKIASREKQAK</sequence>
<dbReference type="PANTHER" id="PTHR47959:SF24">
    <property type="entry name" value="ATP-DEPENDENT RNA HELICASE"/>
    <property type="match status" value="1"/>
</dbReference>
<accession>A0ABR2KV26</accession>
<evidence type="ECO:0000256" key="3">
    <source>
        <dbReference type="ARBA" id="ARBA00022806"/>
    </source>
</evidence>
<dbReference type="SMART" id="SM00487">
    <property type="entry name" value="DEXDc"/>
    <property type="match status" value="1"/>
</dbReference>
<dbReference type="InterPro" id="IPR050079">
    <property type="entry name" value="DEAD_box_RNA_helicase"/>
</dbReference>
<dbReference type="InterPro" id="IPR001650">
    <property type="entry name" value="Helicase_C-like"/>
</dbReference>
<comment type="caution">
    <text evidence="7">The sequence shown here is derived from an EMBL/GenBank/DDBJ whole genome shotgun (WGS) entry which is preliminary data.</text>
</comment>